<gene>
    <name evidence="5" type="primary">recO</name>
    <name evidence="5" type="ORF">NCTC10168_00773</name>
</gene>
<dbReference type="EMBL" id="LR215037">
    <property type="protein sequence ID" value="VEU75824.1"/>
    <property type="molecule type" value="Genomic_DNA"/>
</dbReference>
<evidence type="ECO:0000256" key="1">
    <source>
        <dbReference type="ARBA" id="ARBA00022763"/>
    </source>
</evidence>
<proteinExistence type="predicted"/>
<dbReference type="InterPro" id="IPR022572">
    <property type="entry name" value="DNA_rep/recomb_RecO_N"/>
</dbReference>
<dbReference type="PANTHER" id="PTHR33991:SF1">
    <property type="entry name" value="DNA REPAIR PROTEIN RECO"/>
    <property type="match status" value="1"/>
</dbReference>
<dbReference type="Gene3D" id="2.40.50.140">
    <property type="entry name" value="Nucleic acid-binding proteins"/>
    <property type="match status" value="1"/>
</dbReference>
<accession>A0A449B5E3</accession>
<evidence type="ECO:0000313" key="5">
    <source>
        <dbReference type="EMBL" id="VEU75824.1"/>
    </source>
</evidence>
<keyword evidence="3" id="KW-0234">DNA repair</keyword>
<keyword evidence="6" id="KW-1185">Reference proteome</keyword>
<dbReference type="GO" id="GO:0043590">
    <property type="term" value="C:bacterial nucleoid"/>
    <property type="evidence" value="ECO:0007669"/>
    <property type="project" value="TreeGrafter"/>
</dbReference>
<dbReference type="InterPro" id="IPR037278">
    <property type="entry name" value="ARFGAP/RecO"/>
</dbReference>
<reference evidence="5 6" key="1">
    <citation type="submission" date="2019-01" db="EMBL/GenBank/DDBJ databases">
        <authorList>
            <consortium name="Pathogen Informatics"/>
        </authorList>
    </citation>
    <scope>NUCLEOTIDE SEQUENCE [LARGE SCALE GENOMIC DNA]</scope>
    <source>
        <strain evidence="5 6">NCTC10168</strain>
    </source>
</reference>
<dbReference type="GO" id="GO:0006302">
    <property type="term" value="P:double-strand break repair"/>
    <property type="evidence" value="ECO:0007669"/>
    <property type="project" value="TreeGrafter"/>
</dbReference>
<dbReference type="SUPFAM" id="SSF57863">
    <property type="entry name" value="ArfGap/RecO-like zinc finger"/>
    <property type="match status" value="1"/>
</dbReference>
<name>A0A449B5E3_9BACT</name>
<dbReference type="NCBIfam" id="TIGR00613">
    <property type="entry name" value="reco"/>
    <property type="match status" value="1"/>
</dbReference>
<evidence type="ECO:0000256" key="3">
    <source>
        <dbReference type="ARBA" id="ARBA00023204"/>
    </source>
</evidence>
<evidence type="ECO:0000313" key="6">
    <source>
        <dbReference type="Proteomes" id="UP000290243"/>
    </source>
</evidence>
<feature type="domain" description="DNA replication/recombination mediator RecO N-terminal" evidence="4">
    <location>
        <begin position="17"/>
        <end position="95"/>
    </location>
</feature>
<dbReference type="Proteomes" id="UP000290243">
    <property type="component" value="Chromosome"/>
</dbReference>
<keyword evidence="1" id="KW-0227">DNA damage</keyword>
<evidence type="ECO:0000256" key="2">
    <source>
        <dbReference type="ARBA" id="ARBA00023172"/>
    </source>
</evidence>
<dbReference type="AlphaFoldDB" id="A0A449B5E3"/>
<organism evidence="5 6">
    <name type="scientific">Mycoplasmopsis maculosa</name>
    <dbReference type="NCBI Taxonomy" id="114885"/>
    <lineage>
        <taxon>Bacteria</taxon>
        <taxon>Bacillati</taxon>
        <taxon>Mycoplasmatota</taxon>
        <taxon>Mycoplasmoidales</taxon>
        <taxon>Metamycoplasmataceae</taxon>
        <taxon>Mycoplasmopsis</taxon>
    </lineage>
</organism>
<dbReference type="InterPro" id="IPR012340">
    <property type="entry name" value="NA-bd_OB-fold"/>
</dbReference>
<dbReference type="Pfam" id="PF02565">
    <property type="entry name" value="RecO_C"/>
    <property type="match status" value="1"/>
</dbReference>
<dbReference type="Pfam" id="PF11967">
    <property type="entry name" value="RecO_N"/>
    <property type="match status" value="1"/>
</dbReference>
<dbReference type="GO" id="GO:0006310">
    <property type="term" value="P:DNA recombination"/>
    <property type="evidence" value="ECO:0007669"/>
    <property type="project" value="UniProtKB-KW"/>
</dbReference>
<dbReference type="InterPro" id="IPR003717">
    <property type="entry name" value="RecO"/>
</dbReference>
<sequence length="243" mass="28688">MFLFYYIFAKLIKIKSMAEKIIEAIVLRIEDYYENDNDSLVTFLTKNGLIKVYSKGINKPISKNRNNLIIGSLVEIEYFEARIKNKISKLKKARIKIMPNFNDISILKLIKKSVIFLSNFYEKCENVFNAYKTILEKQNDIQSSYLFTYLLAQSLDYFGIKPITEYCYNCKTPGNLCDFEFYKGGFICGDCSNKKRWTKELKSFYYLFKDLNTFVNVVTPEINKLIYNELIIYLKDNGIYLNY</sequence>
<keyword evidence="2" id="KW-0233">DNA recombination</keyword>
<evidence type="ECO:0000259" key="4">
    <source>
        <dbReference type="Pfam" id="PF11967"/>
    </source>
</evidence>
<protein>
    <submittedName>
        <fullName evidence="5">Recombinational DNA repair protein O</fullName>
    </submittedName>
</protein>
<dbReference type="KEGG" id="mmau:NCTC10168_00773"/>
<dbReference type="PANTHER" id="PTHR33991">
    <property type="entry name" value="DNA REPAIR PROTEIN RECO"/>
    <property type="match status" value="1"/>
</dbReference>